<dbReference type="Pfam" id="PF01370">
    <property type="entry name" value="Epimerase"/>
    <property type="match status" value="1"/>
</dbReference>
<comment type="similarity">
    <text evidence="1">Belongs to the NAD(P)-dependent epimerase/dehydratase family.</text>
</comment>
<dbReference type="AlphaFoldDB" id="A0A383ELG9"/>
<dbReference type="PANTHER" id="PTHR43000">
    <property type="entry name" value="DTDP-D-GLUCOSE 4,6-DEHYDRATASE-RELATED"/>
    <property type="match status" value="1"/>
</dbReference>
<evidence type="ECO:0000259" key="2">
    <source>
        <dbReference type="Pfam" id="PF01370"/>
    </source>
</evidence>
<protein>
    <recommendedName>
        <fullName evidence="2">NAD-dependent epimerase/dehydratase domain-containing protein</fullName>
    </recommendedName>
</protein>
<proteinExistence type="inferred from homology"/>
<organism evidence="3">
    <name type="scientific">marine metagenome</name>
    <dbReference type="NCBI Taxonomy" id="408172"/>
    <lineage>
        <taxon>unclassified sequences</taxon>
        <taxon>metagenomes</taxon>
        <taxon>ecological metagenomes</taxon>
    </lineage>
</organism>
<feature type="domain" description="NAD-dependent epimerase/dehydratase" evidence="2">
    <location>
        <begin position="4"/>
        <end position="153"/>
    </location>
</feature>
<dbReference type="SUPFAM" id="SSF51735">
    <property type="entry name" value="NAD(P)-binding Rossmann-fold domains"/>
    <property type="match status" value="1"/>
</dbReference>
<evidence type="ECO:0000256" key="1">
    <source>
        <dbReference type="ARBA" id="ARBA00007637"/>
    </source>
</evidence>
<dbReference type="EMBL" id="UINC01227001">
    <property type="protein sequence ID" value="SVE57716.1"/>
    <property type="molecule type" value="Genomic_DNA"/>
</dbReference>
<reference evidence="3" key="1">
    <citation type="submission" date="2018-05" db="EMBL/GenBank/DDBJ databases">
        <authorList>
            <person name="Lanie J.A."/>
            <person name="Ng W.-L."/>
            <person name="Kazmierczak K.M."/>
            <person name="Andrzejewski T.M."/>
            <person name="Davidsen T.M."/>
            <person name="Wayne K.J."/>
            <person name="Tettelin H."/>
            <person name="Glass J.I."/>
            <person name="Rusch D."/>
            <person name="Podicherti R."/>
            <person name="Tsui H.-C.T."/>
            <person name="Winkler M.E."/>
        </authorList>
    </citation>
    <scope>NUCLEOTIDE SEQUENCE</scope>
</reference>
<gene>
    <name evidence="3" type="ORF">METZ01_LOCUS510570</name>
</gene>
<name>A0A383ELG9_9ZZZZ</name>
<sequence>MNKVLVTGATGRLGANVIHRLLAKNYDVRALVIPNDPKQSKLDNLDVEIILGDLRNPELCSKLAVGIDAVIHTANLLGPNDGMSEDTFFNVNVNGTFNLLNAVAQYADIIKRFVHISSDAVYPMGNHLIANAYTPVDELHPKRPNGLYALTKMI</sequence>
<dbReference type="InterPro" id="IPR036291">
    <property type="entry name" value="NAD(P)-bd_dom_sf"/>
</dbReference>
<dbReference type="InterPro" id="IPR001509">
    <property type="entry name" value="Epimerase_deHydtase"/>
</dbReference>
<accession>A0A383ELG9</accession>
<evidence type="ECO:0000313" key="3">
    <source>
        <dbReference type="EMBL" id="SVE57716.1"/>
    </source>
</evidence>
<feature type="non-terminal residue" evidence="3">
    <location>
        <position position="154"/>
    </location>
</feature>
<dbReference type="Gene3D" id="3.40.50.720">
    <property type="entry name" value="NAD(P)-binding Rossmann-like Domain"/>
    <property type="match status" value="1"/>
</dbReference>